<protein>
    <recommendedName>
        <fullName evidence="5">Fatty acid hydroxylase domain-containing protein</fullName>
    </recommendedName>
</protein>
<dbReference type="PANTHER" id="PTHR11863">
    <property type="entry name" value="STEROL DESATURASE"/>
    <property type="match status" value="1"/>
</dbReference>
<evidence type="ECO:0000313" key="6">
    <source>
        <dbReference type="EMBL" id="KXS17075.1"/>
    </source>
</evidence>
<evidence type="ECO:0000256" key="1">
    <source>
        <dbReference type="ARBA" id="ARBA00004370"/>
    </source>
</evidence>
<dbReference type="InterPro" id="IPR006694">
    <property type="entry name" value="Fatty_acid_hydroxylase"/>
</dbReference>
<accession>A0A139AKX5</accession>
<dbReference type="GO" id="GO:0016491">
    <property type="term" value="F:oxidoreductase activity"/>
    <property type="evidence" value="ECO:0007669"/>
    <property type="project" value="InterPro"/>
</dbReference>
<name>A0A139AKX5_GONPJ</name>
<dbReference type="Proteomes" id="UP000070544">
    <property type="component" value="Unassembled WGS sequence"/>
</dbReference>
<dbReference type="InterPro" id="IPR050307">
    <property type="entry name" value="Sterol_Desaturase_Related"/>
</dbReference>
<gene>
    <name evidence="6" type="ORF">M427DRAFT_55083</name>
</gene>
<keyword evidence="4" id="KW-0472">Membrane</keyword>
<dbReference type="GO" id="GO:0005506">
    <property type="term" value="F:iron ion binding"/>
    <property type="evidence" value="ECO:0007669"/>
    <property type="project" value="InterPro"/>
</dbReference>
<keyword evidence="3" id="KW-1133">Transmembrane helix</keyword>
<keyword evidence="7" id="KW-1185">Reference proteome</keyword>
<evidence type="ECO:0000256" key="2">
    <source>
        <dbReference type="ARBA" id="ARBA00022692"/>
    </source>
</evidence>
<evidence type="ECO:0000256" key="4">
    <source>
        <dbReference type="ARBA" id="ARBA00023136"/>
    </source>
</evidence>
<dbReference type="OrthoDB" id="408954at2759"/>
<feature type="domain" description="Fatty acid hydroxylase" evidence="5">
    <location>
        <begin position="153"/>
        <end position="282"/>
    </location>
</feature>
<evidence type="ECO:0000313" key="7">
    <source>
        <dbReference type="Proteomes" id="UP000070544"/>
    </source>
</evidence>
<comment type="subcellular location">
    <subcellularLocation>
        <location evidence="1">Membrane</location>
    </subcellularLocation>
</comment>
<dbReference type="STRING" id="1344416.A0A139AKX5"/>
<proteinExistence type="predicted"/>
<organism evidence="6 7">
    <name type="scientific">Gonapodya prolifera (strain JEL478)</name>
    <name type="common">Monoblepharis prolifera</name>
    <dbReference type="NCBI Taxonomy" id="1344416"/>
    <lineage>
        <taxon>Eukaryota</taxon>
        <taxon>Fungi</taxon>
        <taxon>Fungi incertae sedis</taxon>
        <taxon>Chytridiomycota</taxon>
        <taxon>Chytridiomycota incertae sedis</taxon>
        <taxon>Monoblepharidomycetes</taxon>
        <taxon>Monoblepharidales</taxon>
        <taxon>Gonapodyaceae</taxon>
        <taxon>Gonapodya</taxon>
    </lineage>
</organism>
<dbReference type="AlphaFoldDB" id="A0A139AKX5"/>
<evidence type="ECO:0000259" key="5">
    <source>
        <dbReference type="Pfam" id="PF04116"/>
    </source>
</evidence>
<reference evidence="6 7" key="1">
    <citation type="journal article" date="2015" name="Genome Biol. Evol.">
        <title>Phylogenomic analyses indicate that early fungi evolved digesting cell walls of algal ancestors of land plants.</title>
        <authorList>
            <person name="Chang Y."/>
            <person name="Wang S."/>
            <person name="Sekimoto S."/>
            <person name="Aerts A.L."/>
            <person name="Choi C."/>
            <person name="Clum A."/>
            <person name="LaButti K.M."/>
            <person name="Lindquist E.A."/>
            <person name="Yee Ngan C."/>
            <person name="Ohm R.A."/>
            <person name="Salamov A.A."/>
            <person name="Grigoriev I.V."/>
            <person name="Spatafora J.W."/>
            <person name="Berbee M.L."/>
        </authorList>
    </citation>
    <scope>NUCLEOTIDE SEQUENCE [LARGE SCALE GENOMIC DNA]</scope>
    <source>
        <strain evidence="6 7">JEL478</strain>
    </source>
</reference>
<keyword evidence="2" id="KW-0812">Transmembrane</keyword>
<dbReference type="GO" id="GO:0008610">
    <property type="term" value="P:lipid biosynthetic process"/>
    <property type="evidence" value="ECO:0007669"/>
    <property type="project" value="InterPro"/>
</dbReference>
<dbReference type="EMBL" id="KQ965749">
    <property type="protein sequence ID" value="KXS17075.1"/>
    <property type="molecule type" value="Genomic_DNA"/>
</dbReference>
<dbReference type="GO" id="GO:0016020">
    <property type="term" value="C:membrane"/>
    <property type="evidence" value="ECO:0007669"/>
    <property type="project" value="UniProtKB-SubCell"/>
</dbReference>
<evidence type="ECO:0000256" key="3">
    <source>
        <dbReference type="ARBA" id="ARBA00022989"/>
    </source>
</evidence>
<dbReference type="Pfam" id="PF04116">
    <property type="entry name" value="FA_hydroxylase"/>
    <property type="match status" value="1"/>
</dbReference>
<sequence length="321" mass="36408">MPILSTLSEVSTPILSALSEASTAVLGAYIAIGSSWTSFATSFLDALTPLTGEAMAKCIVHTTSSTVVFHATFWPGFLLFRYIDRNDLLPQYKLHPGKYEKPDLNDRVWDGLTSAQAPFRGYARGMLAFFLFFYGRQNITAVPTLGKLLYNHAVAYVLNDIFFYTLHRSLHEVPSWYKLYHKQHHEFKVTNVGATSWNNWEESFGIMVCGNLASMLTGMTLFEHMLWIAMGTVYDAQVHIGYRLPYNPLNYISPPEWHDFHHYKNVGNYSAGTPIWDRLLGTDKHWRKYVARQAELKAKGDATDDGPTTLDPFEAGFKVDE</sequence>